<dbReference type="OrthoDB" id="6359816at2759"/>
<dbReference type="Pfam" id="PF00651">
    <property type="entry name" value="BTB"/>
    <property type="match status" value="1"/>
</dbReference>
<feature type="compositionally biased region" description="Basic residues" evidence="2">
    <location>
        <begin position="107"/>
        <end position="123"/>
    </location>
</feature>
<dbReference type="PANTHER" id="PTHR26379">
    <property type="entry name" value="BTB/POZ AND MATH DOMAIN-CONTAINING PROTEIN 1"/>
    <property type="match status" value="1"/>
</dbReference>
<feature type="region of interest" description="Disordered" evidence="2">
    <location>
        <begin position="103"/>
        <end position="142"/>
    </location>
</feature>
<sequence>MAKKDDVVDIANMEPAIFEMLLHFVYTDSLPAIFNGAGNDSTAAAQHLLVAADRYGMSYGSARGVGGEDGGPSLPIAAAAHGKKAKGRGEHWLACEGRGHGAGIVRGAKRHGRQRRASPRATRKAATGFTTGDTTIPSTHSF</sequence>
<name>A0A835KNY1_9POAL</name>
<reference evidence="4" key="1">
    <citation type="submission" date="2020-07" db="EMBL/GenBank/DDBJ databases">
        <title>Genome sequence and genetic diversity analysis of an under-domesticated orphan crop, white fonio (Digitaria exilis).</title>
        <authorList>
            <person name="Bennetzen J.L."/>
            <person name="Chen S."/>
            <person name="Ma X."/>
            <person name="Wang X."/>
            <person name="Yssel A.E.J."/>
            <person name="Chaluvadi S.R."/>
            <person name="Johnson M."/>
            <person name="Gangashetty P."/>
            <person name="Hamidou F."/>
            <person name="Sanogo M.D."/>
            <person name="Zwaenepoel A."/>
            <person name="Wallace J."/>
            <person name="Van De Peer Y."/>
            <person name="Van Deynze A."/>
        </authorList>
    </citation>
    <scope>NUCLEOTIDE SEQUENCE</scope>
    <source>
        <tissue evidence="4">Leaves</tissue>
    </source>
</reference>
<comment type="caution">
    <text evidence="4">The sequence shown here is derived from an EMBL/GenBank/DDBJ whole genome shotgun (WGS) entry which is preliminary data.</text>
</comment>
<organism evidence="4 5">
    <name type="scientific">Digitaria exilis</name>
    <dbReference type="NCBI Taxonomy" id="1010633"/>
    <lineage>
        <taxon>Eukaryota</taxon>
        <taxon>Viridiplantae</taxon>
        <taxon>Streptophyta</taxon>
        <taxon>Embryophyta</taxon>
        <taxon>Tracheophyta</taxon>
        <taxon>Spermatophyta</taxon>
        <taxon>Magnoliopsida</taxon>
        <taxon>Liliopsida</taxon>
        <taxon>Poales</taxon>
        <taxon>Poaceae</taxon>
        <taxon>PACMAD clade</taxon>
        <taxon>Panicoideae</taxon>
        <taxon>Panicodae</taxon>
        <taxon>Paniceae</taxon>
        <taxon>Anthephorinae</taxon>
        <taxon>Digitaria</taxon>
    </lineage>
</organism>
<dbReference type="Gene3D" id="3.30.710.10">
    <property type="entry name" value="Potassium Channel Kv1.1, Chain A"/>
    <property type="match status" value="1"/>
</dbReference>
<evidence type="ECO:0000313" key="5">
    <source>
        <dbReference type="Proteomes" id="UP000636709"/>
    </source>
</evidence>
<proteinExistence type="predicted"/>
<dbReference type="InterPro" id="IPR045005">
    <property type="entry name" value="BPM1-6"/>
</dbReference>
<protein>
    <recommendedName>
        <fullName evidence="3">BTB domain-containing protein</fullName>
    </recommendedName>
</protein>
<feature type="compositionally biased region" description="Polar residues" evidence="2">
    <location>
        <begin position="128"/>
        <end position="142"/>
    </location>
</feature>
<keyword evidence="5" id="KW-1185">Reference proteome</keyword>
<evidence type="ECO:0000259" key="3">
    <source>
        <dbReference type="Pfam" id="PF00651"/>
    </source>
</evidence>
<gene>
    <name evidence="4" type="ORF">HU200_013318</name>
</gene>
<dbReference type="PANTHER" id="PTHR26379:SF388">
    <property type="entry name" value="OS04G0625700 PROTEIN"/>
    <property type="match status" value="1"/>
</dbReference>
<dbReference type="SUPFAM" id="SSF54695">
    <property type="entry name" value="POZ domain"/>
    <property type="match status" value="1"/>
</dbReference>
<accession>A0A835KNY1</accession>
<dbReference type="Proteomes" id="UP000636709">
    <property type="component" value="Unassembled WGS sequence"/>
</dbReference>
<comment type="pathway">
    <text evidence="1">Protein modification; protein ubiquitination.</text>
</comment>
<dbReference type="GO" id="GO:0016567">
    <property type="term" value="P:protein ubiquitination"/>
    <property type="evidence" value="ECO:0007669"/>
    <property type="project" value="InterPro"/>
</dbReference>
<feature type="domain" description="BTB" evidence="3">
    <location>
        <begin position="5"/>
        <end position="58"/>
    </location>
</feature>
<dbReference type="EMBL" id="JACEFO010001173">
    <property type="protein sequence ID" value="KAF8746793.1"/>
    <property type="molecule type" value="Genomic_DNA"/>
</dbReference>
<dbReference type="AlphaFoldDB" id="A0A835KNY1"/>
<dbReference type="InterPro" id="IPR000210">
    <property type="entry name" value="BTB/POZ_dom"/>
</dbReference>
<dbReference type="InterPro" id="IPR011333">
    <property type="entry name" value="SKP1/BTB/POZ_sf"/>
</dbReference>
<evidence type="ECO:0000313" key="4">
    <source>
        <dbReference type="EMBL" id="KAF8746793.1"/>
    </source>
</evidence>
<evidence type="ECO:0000256" key="1">
    <source>
        <dbReference type="ARBA" id="ARBA00004906"/>
    </source>
</evidence>
<evidence type="ECO:0000256" key="2">
    <source>
        <dbReference type="SAM" id="MobiDB-lite"/>
    </source>
</evidence>